<comment type="subcellular location">
    <subcellularLocation>
        <location evidence="1">Endomembrane system</location>
    </subcellularLocation>
</comment>
<comment type="similarity">
    <text evidence="2">Belongs to the UPF0754 family.</text>
</comment>
<evidence type="ECO:0000256" key="1">
    <source>
        <dbReference type="ARBA" id="ARBA00004308"/>
    </source>
</evidence>
<dbReference type="eggNOG" id="COG4399">
    <property type="taxonomic scope" value="Bacteria"/>
</dbReference>
<comment type="caution">
    <text evidence="7">The sequence shown here is derived from an EMBL/GenBank/DDBJ whole genome shotgun (WGS) entry which is preliminary data.</text>
</comment>
<feature type="transmembrane region" description="Helical" evidence="6">
    <location>
        <begin position="427"/>
        <end position="446"/>
    </location>
</feature>
<dbReference type="AlphaFoldDB" id="A0A074LLX3"/>
<accession>A0A074LLX3</accession>
<evidence type="ECO:0000313" key="7">
    <source>
        <dbReference type="EMBL" id="KEO82084.1"/>
    </source>
</evidence>
<evidence type="ECO:0000256" key="3">
    <source>
        <dbReference type="ARBA" id="ARBA00022692"/>
    </source>
</evidence>
<dbReference type="PANTHER" id="PTHR35791:SF1">
    <property type="entry name" value="UPF0754 MEMBRANE PROTEIN YHEB"/>
    <property type="match status" value="1"/>
</dbReference>
<feature type="transmembrane region" description="Helical" evidence="6">
    <location>
        <begin position="6"/>
        <end position="27"/>
    </location>
</feature>
<sequence length="449" mass="50007">MKLIVLNVIVGAVIGLFTNWLAIVMLFRPWTEKKVFGMRVPFTPGLIPSRQGELAEKLGEIVEEDLLTPEGVAKSLRRPALEFAVKRAAISAIGNALHEAPTLGQLLARLFGAKSQERIETFLVERAVQFLQDGEGRAKIEAVADSLFDHLRDTLAGDAVRRDLVGGFAVPLHQQLTAGTTSWQQVLPESARELIEERLRAQIDPLLDGLAQWMQEPAFVEAVARMLTEKVENIPLIGAMAKGFLTPDRVSADIIPRLQAVVQSDSVHRLVGDKLHNMLGGFWEQPVGRYLGKISADDFQDLLEKILHTLLDRVLGDNEATRAQFRSLVVGGLLAGEHENRIGDLLHRIFDGMAGFDVRHLYVEHTETVDRLISRIWIYVRDRMLDSLPELLEALSVRRIVQEQVASYPISTMEKLIRNVVNKELKMITYLGGILGAVIGLIQGLISRL</sequence>
<dbReference type="OrthoDB" id="9787430at2"/>
<dbReference type="PANTHER" id="PTHR35791">
    <property type="entry name" value="UPF0754 MEMBRANE PROTEIN YHEB"/>
    <property type="match status" value="1"/>
</dbReference>
<dbReference type="EMBL" id="JMIR01000028">
    <property type="protein sequence ID" value="KEO82084.1"/>
    <property type="molecule type" value="Genomic_DNA"/>
</dbReference>
<evidence type="ECO:0000256" key="6">
    <source>
        <dbReference type="SAM" id="Phobius"/>
    </source>
</evidence>
<keyword evidence="3 6" id="KW-0812">Transmembrane</keyword>
<dbReference type="Proteomes" id="UP000027931">
    <property type="component" value="Unassembled WGS sequence"/>
</dbReference>
<keyword evidence="5 6" id="KW-0472">Membrane</keyword>
<protein>
    <recommendedName>
        <fullName evidence="9">DUF445 domain-containing protein</fullName>
    </recommendedName>
</protein>
<organism evidence="7 8">
    <name type="scientific">Tumebacillus flagellatus</name>
    <dbReference type="NCBI Taxonomy" id="1157490"/>
    <lineage>
        <taxon>Bacteria</taxon>
        <taxon>Bacillati</taxon>
        <taxon>Bacillota</taxon>
        <taxon>Bacilli</taxon>
        <taxon>Bacillales</taxon>
        <taxon>Alicyclobacillaceae</taxon>
        <taxon>Tumebacillus</taxon>
    </lineage>
</organism>
<dbReference type="RefSeq" id="WP_038091374.1">
    <property type="nucleotide sequence ID" value="NZ_JMIR01000028.1"/>
</dbReference>
<evidence type="ECO:0000256" key="5">
    <source>
        <dbReference type="ARBA" id="ARBA00023136"/>
    </source>
</evidence>
<dbReference type="Pfam" id="PF04286">
    <property type="entry name" value="DUF445"/>
    <property type="match status" value="1"/>
</dbReference>
<name>A0A074LLX3_9BACL</name>
<reference evidence="7 8" key="1">
    <citation type="journal article" date="2013" name="Int. J. Syst. Evol. Microbiol.">
        <title>Tumebacillus flagellatus sp. nov., an alpha-amylase/pullulanase-producing bacterium isolated from cassava wastewater.</title>
        <authorList>
            <person name="Wang Q."/>
            <person name="Xie N."/>
            <person name="Qin Y."/>
            <person name="Shen N."/>
            <person name="Zhu J."/>
            <person name="Mi H."/>
            <person name="Huang R."/>
        </authorList>
    </citation>
    <scope>NUCLEOTIDE SEQUENCE [LARGE SCALE GENOMIC DNA]</scope>
    <source>
        <strain evidence="7 8">GST4</strain>
    </source>
</reference>
<dbReference type="STRING" id="1157490.EL26_17395"/>
<evidence type="ECO:0000256" key="4">
    <source>
        <dbReference type="ARBA" id="ARBA00022989"/>
    </source>
</evidence>
<evidence type="ECO:0000256" key="2">
    <source>
        <dbReference type="ARBA" id="ARBA00008053"/>
    </source>
</evidence>
<gene>
    <name evidence="7" type="ORF">EL26_17395</name>
</gene>
<keyword evidence="4 6" id="KW-1133">Transmembrane helix</keyword>
<keyword evidence="8" id="KW-1185">Reference proteome</keyword>
<proteinExistence type="inferred from homology"/>
<evidence type="ECO:0000313" key="8">
    <source>
        <dbReference type="Proteomes" id="UP000027931"/>
    </source>
</evidence>
<dbReference type="GO" id="GO:0012505">
    <property type="term" value="C:endomembrane system"/>
    <property type="evidence" value="ECO:0007669"/>
    <property type="project" value="UniProtKB-SubCell"/>
</dbReference>
<evidence type="ECO:0008006" key="9">
    <source>
        <dbReference type="Google" id="ProtNLM"/>
    </source>
</evidence>
<dbReference type="InterPro" id="IPR007383">
    <property type="entry name" value="DUF445"/>
</dbReference>